<evidence type="ECO:0000313" key="3">
    <source>
        <dbReference type="Proteomes" id="UP000215185"/>
    </source>
</evidence>
<protein>
    <submittedName>
        <fullName evidence="2">YlmG protein</fullName>
    </submittedName>
</protein>
<dbReference type="InterPro" id="IPR003425">
    <property type="entry name" value="CCB3/YggT"/>
</dbReference>
<dbReference type="AlphaFoldDB" id="A0A239SKT2"/>
<dbReference type="eggNOG" id="COG0762">
    <property type="taxonomic scope" value="Bacteria"/>
</dbReference>
<dbReference type="GO" id="GO:0016020">
    <property type="term" value="C:membrane"/>
    <property type="evidence" value="ECO:0007669"/>
    <property type="project" value="InterPro"/>
</dbReference>
<feature type="transmembrane region" description="Helical" evidence="1">
    <location>
        <begin position="67"/>
        <end position="95"/>
    </location>
</feature>
<sequence length="96" mass="11134">MIQLFQFIATVFTRVIEVYSFILLAYALLSWFPGAYRTRLGDILGRLAEPYISIFRRFNLTFGMMDFSVAVAILSLQLIQMLGLRLLGFLMVLFIR</sequence>
<feature type="transmembrane region" description="Helical" evidence="1">
    <location>
        <begin position="7"/>
        <end position="29"/>
    </location>
</feature>
<dbReference type="EMBL" id="LT906439">
    <property type="protein sequence ID" value="SNU86040.1"/>
    <property type="molecule type" value="Genomic_DNA"/>
</dbReference>
<dbReference type="KEGG" id="smen:SAMEA4412692_0052"/>
<dbReference type="STRING" id="1123308.GCA_000380085_00384"/>
<keyword evidence="1" id="KW-0472">Membrane</keyword>
<accession>A0A239SKT2</accession>
<gene>
    <name evidence="2" type="ORF">SAMEA4412692_00052</name>
</gene>
<reference evidence="2 3" key="1">
    <citation type="submission" date="2017-06" db="EMBL/GenBank/DDBJ databases">
        <authorList>
            <consortium name="Pathogen Informatics"/>
        </authorList>
    </citation>
    <scope>NUCLEOTIDE SEQUENCE [LARGE SCALE GENOMIC DNA]</scope>
    <source>
        <strain evidence="2 3">NCTC13788</strain>
    </source>
</reference>
<name>A0A239SKT2_9STRE</name>
<evidence type="ECO:0000313" key="2">
    <source>
        <dbReference type="EMBL" id="SNU86040.1"/>
    </source>
</evidence>
<keyword evidence="1" id="KW-1133">Transmembrane helix</keyword>
<dbReference type="OrthoDB" id="47652at2"/>
<organism evidence="2 3">
    <name type="scientific">Streptococcus merionis</name>
    <dbReference type="NCBI Taxonomy" id="400065"/>
    <lineage>
        <taxon>Bacteria</taxon>
        <taxon>Bacillati</taxon>
        <taxon>Bacillota</taxon>
        <taxon>Bacilli</taxon>
        <taxon>Lactobacillales</taxon>
        <taxon>Streptococcaceae</taxon>
        <taxon>Streptococcus</taxon>
    </lineage>
</organism>
<evidence type="ECO:0000256" key="1">
    <source>
        <dbReference type="SAM" id="Phobius"/>
    </source>
</evidence>
<proteinExistence type="predicted"/>
<dbReference type="Proteomes" id="UP000215185">
    <property type="component" value="Chromosome 1"/>
</dbReference>
<dbReference type="RefSeq" id="WP_018372948.1">
    <property type="nucleotide sequence ID" value="NZ_CASUGH010000059.1"/>
</dbReference>
<dbReference type="Pfam" id="PF02325">
    <property type="entry name" value="CCB3_YggT"/>
    <property type="match status" value="1"/>
</dbReference>
<keyword evidence="3" id="KW-1185">Reference proteome</keyword>
<keyword evidence="1" id="KW-0812">Transmembrane</keyword>